<feature type="compositionally biased region" description="Polar residues" evidence="1">
    <location>
        <begin position="596"/>
        <end position="612"/>
    </location>
</feature>
<feature type="compositionally biased region" description="Polar residues" evidence="1">
    <location>
        <begin position="694"/>
        <end position="704"/>
    </location>
</feature>
<dbReference type="STRING" id="1522189.A0A316W8U2"/>
<feature type="compositionally biased region" description="Basic and acidic residues" evidence="1">
    <location>
        <begin position="513"/>
        <end position="523"/>
    </location>
</feature>
<dbReference type="InParanoid" id="A0A316W8U2"/>
<keyword evidence="3" id="KW-1185">Reference proteome</keyword>
<protein>
    <recommendedName>
        <fullName evidence="4">Arrestin-like N-terminal domain-containing protein</fullName>
    </recommendedName>
</protein>
<evidence type="ECO:0000256" key="1">
    <source>
        <dbReference type="SAM" id="MobiDB-lite"/>
    </source>
</evidence>
<name>A0A316W8U2_9BASI</name>
<dbReference type="Proteomes" id="UP000245783">
    <property type="component" value="Unassembled WGS sequence"/>
</dbReference>
<feature type="region of interest" description="Disordered" evidence="1">
    <location>
        <begin position="635"/>
        <end position="704"/>
    </location>
</feature>
<feature type="region of interest" description="Disordered" evidence="1">
    <location>
        <begin position="535"/>
        <end position="621"/>
    </location>
</feature>
<organism evidence="2 3">
    <name type="scientific">Ceraceosorus guamensis</name>
    <dbReference type="NCBI Taxonomy" id="1522189"/>
    <lineage>
        <taxon>Eukaryota</taxon>
        <taxon>Fungi</taxon>
        <taxon>Dikarya</taxon>
        <taxon>Basidiomycota</taxon>
        <taxon>Ustilaginomycotina</taxon>
        <taxon>Exobasidiomycetes</taxon>
        <taxon>Ceraceosorales</taxon>
        <taxon>Ceraceosoraceae</taxon>
        <taxon>Ceraceosorus</taxon>
    </lineage>
</organism>
<evidence type="ECO:0008006" key="4">
    <source>
        <dbReference type="Google" id="ProtNLM"/>
    </source>
</evidence>
<feature type="region of interest" description="Disordered" evidence="1">
    <location>
        <begin position="486"/>
        <end position="523"/>
    </location>
</feature>
<dbReference type="OrthoDB" id="3345971at2759"/>
<feature type="compositionally biased region" description="Pro residues" evidence="1">
    <location>
        <begin position="737"/>
        <end position="747"/>
    </location>
</feature>
<proteinExistence type="predicted"/>
<dbReference type="EMBL" id="KZ819351">
    <property type="protein sequence ID" value="PWN46287.1"/>
    <property type="molecule type" value="Genomic_DNA"/>
</dbReference>
<feature type="compositionally biased region" description="Low complexity" evidence="1">
    <location>
        <begin position="119"/>
        <end position="140"/>
    </location>
</feature>
<reference evidence="2 3" key="1">
    <citation type="journal article" date="2018" name="Mol. Biol. Evol.">
        <title>Broad Genomic Sampling Reveals a Smut Pathogenic Ancestry of the Fungal Clade Ustilaginomycotina.</title>
        <authorList>
            <person name="Kijpornyongpan T."/>
            <person name="Mondo S.J."/>
            <person name="Barry K."/>
            <person name="Sandor L."/>
            <person name="Lee J."/>
            <person name="Lipzen A."/>
            <person name="Pangilinan J."/>
            <person name="LaButti K."/>
            <person name="Hainaut M."/>
            <person name="Henrissat B."/>
            <person name="Grigoriev I.V."/>
            <person name="Spatafora J.W."/>
            <person name="Aime M.C."/>
        </authorList>
    </citation>
    <scope>NUCLEOTIDE SEQUENCE [LARGE SCALE GENOMIC DNA]</scope>
    <source>
        <strain evidence="2 3">MCA 4658</strain>
    </source>
</reference>
<feature type="compositionally biased region" description="Polar residues" evidence="1">
    <location>
        <begin position="638"/>
        <end position="655"/>
    </location>
</feature>
<feature type="compositionally biased region" description="Low complexity" evidence="1">
    <location>
        <begin position="762"/>
        <end position="787"/>
    </location>
</feature>
<feature type="region of interest" description="Disordered" evidence="1">
    <location>
        <begin position="101"/>
        <end position="164"/>
    </location>
</feature>
<feature type="compositionally biased region" description="Basic residues" evidence="1">
    <location>
        <begin position="107"/>
        <end position="117"/>
    </location>
</feature>
<gene>
    <name evidence="2" type="ORF">IE81DRAFT_3115</name>
</gene>
<dbReference type="RefSeq" id="XP_025373447.1">
    <property type="nucleotide sequence ID" value="XM_025512441.1"/>
</dbReference>
<feature type="region of interest" description="Disordered" evidence="1">
    <location>
        <begin position="722"/>
        <end position="801"/>
    </location>
</feature>
<dbReference type="InterPro" id="IPR014752">
    <property type="entry name" value="Arrestin-like_C"/>
</dbReference>
<feature type="compositionally biased region" description="Low complexity" evidence="1">
    <location>
        <begin position="547"/>
        <end position="566"/>
    </location>
</feature>
<accession>A0A316W8U2</accession>
<feature type="compositionally biased region" description="Low complexity" evidence="1">
    <location>
        <begin position="147"/>
        <end position="164"/>
    </location>
</feature>
<dbReference type="AlphaFoldDB" id="A0A316W8U2"/>
<dbReference type="Gene3D" id="2.60.40.640">
    <property type="match status" value="1"/>
</dbReference>
<evidence type="ECO:0000313" key="3">
    <source>
        <dbReference type="Proteomes" id="UP000245783"/>
    </source>
</evidence>
<dbReference type="GeneID" id="37034311"/>
<evidence type="ECO:0000313" key="2">
    <source>
        <dbReference type="EMBL" id="PWN46287.1"/>
    </source>
</evidence>
<feature type="compositionally biased region" description="Low complexity" evidence="1">
    <location>
        <begin position="659"/>
        <end position="677"/>
    </location>
</feature>
<feature type="compositionally biased region" description="Low complexity" evidence="1">
    <location>
        <begin position="501"/>
        <end position="511"/>
    </location>
</feature>
<sequence length="801" mass="85063">MINSLVRAPCDLSLHLVSEDIFIHPPPPSAGDIPGDDKTLNGVVELRCPSERTIDKLKVTLQSQQTLAIPETLTTSLGTTINTTRYEEKTLMEKVVEITSDGSGGLQHHHHRKRAHKLSFGAGHAAAAASGTSSGASSPSVEHSESAAMQYQQGGAAGTTSTEAAAAEDGIHLDKGVHGLRELLPVPGPSFEFSFIIPSTSPPFERHRNGRVRYMITATAFGAGRGRSAIIASREVFVMLHVSTDGGPAALDVQYHDVHEALGAMSISLTSASLTVGGTANLSVYHPDPPPGLNVHVIRVFLEQNVEVFSEVRKGWVKIPTEKFRLWERGYMPYKAKQIDAYVTPEDAFWISDSEGGPGHIGKSGSPTIPANQASFLQDHARSGYRVKSVIRLPDDNTIRPSTVKGSRAEVRVSHDLGCEVYFSRLSVIDDRENSESLGKPKVQVFSMRRATIVPSCCCTFDTIHLPPYSLESPVGSRPVSPTLGFAAGSPVNGHLPPPRASANSNSAAASQHGEHHTDHEHRRLAQTLRAALPNAMGPHHGSSLGSYRSAPSSRPSSRDVSPTRPVYSRQSSFSNFLHGHGRRSRNSSPERRSSGDVNASGLNSPQNTAQANHDHGAHRSRGRAGLLQGFTPAHQAAPSQNYPAASSGQSQHNVHANAHPTYASTSTAPSSGTSTPRSLPASYPWASSGLPPRTSSSHNTCNCGRTTAELAEAEARLLEGVPTAPGLPSDPEEGAVPPPWTPPSRPASPADNFHRAPFVMPGNSLNPSPLASPPNGFTPPGTTPSTENRPSKLAAELAAS</sequence>